<comment type="caution">
    <text evidence="5">The sequence shown here is derived from an EMBL/GenBank/DDBJ whole genome shotgun (WGS) entry which is preliminary data.</text>
</comment>
<dbReference type="InterPro" id="IPR029039">
    <property type="entry name" value="Flavoprotein-like_sf"/>
</dbReference>
<evidence type="ECO:0000256" key="1">
    <source>
        <dbReference type="ARBA" id="ARBA00022630"/>
    </source>
</evidence>
<protein>
    <submittedName>
        <fullName evidence="5">FMN reductase</fullName>
        <ecNumber evidence="5">1.5.1.38</ecNumber>
    </submittedName>
</protein>
<evidence type="ECO:0000313" key="5">
    <source>
        <dbReference type="EMBL" id="MBG6091563.1"/>
    </source>
</evidence>
<dbReference type="PANTHER" id="PTHR43408:SF2">
    <property type="entry name" value="FMN REDUCTASE (NADPH)"/>
    <property type="match status" value="1"/>
</dbReference>
<proteinExistence type="predicted"/>
<accession>A0A931GL30</accession>
<evidence type="ECO:0000256" key="3">
    <source>
        <dbReference type="ARBA" id="ARBA00023002"/>
    </source>
</evidence>
<evidence type="ECO:0000313" key="6">
    <source>
        <dbReference type="Proteomes" id="UP000614047"/>
    </source>
</evidence>
<feature type="domain" description="NADPH-dependent FMN reductase-like" evidence="4">
    <location>
        <begin position="1"/>
        <end position="138"/>
    </location>
</feature>
<name>A0A931GL30_9ACTN</name>
<dbReference type="InterPro" id="IPR051814">
    <property type="entry name" value="NAD(P)H-dep_FMN_reductase"/>
</dbReference>
<keyword evidence="2" id="KW-0288">FMN</keyword>
<dbReference type="PANTHER" id="PTHR43408">
    <property type="entry name" value="FMN REDUCTASE (NADPH)"/>
    <property type="match status" value="1"/>
</dbReference>
<evidence type="ECO:0000256" key="2">
    <source>
        <dbReference type="ARBA" id="ARBA00022643"/>
    </source>
</evidence>
<dbReference type="GO" id="GO:0052873">
    <property type="term" value="F:FMN reductase (NADPH) activity"/>
    <property type="evidence" value="ECO:0007669"/>
    <property type="project" value="UniProtKB-EC"/>
</dbReference>
<reference evidence="5" key="1">
    <citation type="submission" date="2020-11" db="EMBL/GenBank/DDBJ databases">
        <title>Sequencing the genomes of 1000 actinobacteria strains.</title>
        <authorList>
            <person name="Klenk H.-P."/>
        </authorList>
    </citation>
    <scope>NUCLEOTIDE SEQUENCE</scope>
    <source>
        <strain evidence="5">DSM 43175</strain>
    </source>
</reference>
<dbReference type="Proteomes" id="UP000614047">
    <property type="component" value="Unassembled WGS sequence"/>
</dbReference>
<keyword evidence="3 5" id="KW-0560">Oxidoreductase</keyword>
<dbReference type="AlphaFoldDB" id="A0A931GL30"/>
<dbReference type="EMBL" id="JADOUA010000001">
    <property type="protein sequence ID" value="MBG6091563.1"/>
    <property type="molecule type" value="Genomic_DNA"/>
</dbReference>
<dbReference type="InterPro" id="IPR005025">
    <property type="entry name" value="FMN_Rdtase-like_dom"/>
</dbReference>
<organism evidence="5 6">
    <name type="scientific">Actinomadura viridis</name>
    <dbReference type="NCBI Taxonomy" id="58110"/>
    <lineage>
        <taxon>Bacteria</taxon>
        <taxon>Bacillati</taxon>
        <taxon>Actinomycetota</taxon>
        <taxon>Actinomycetes</taxon>
        <taxon>Streptosporangiales</taxon>
        <taxon>Thermomonosporaceae</taxon>
        <taxon>Actinomadura</taxon>
    </lineage>
</organism>
<sequence length="181" mass="18090">MSFAVIIGNPRPGSRTAGAAVAAALAVADAAGLAGEPDVIDLSAFGPGLLAPEPPSEVADALARVTAADVLLVASPTYKATYTGLLKVFLDRFAAGALTGKIALPLLVVGAPEHALAVEVHLRPLLVELGADVPSPGLALPESRLDRPGSLLEEWAGRVAPAVRGALTAGPSGDRAVGSVR</sequence>
<dbReference type="Pfam" id="PF03358">
    <property type="entry name" value="FMN_red"/>
    <property type="match status" value="1"/>
</dbReference>
<gene>
    <name evidence="5" type="ORF">IW256_005676</name>
</gene>
<dbReference type="SUPFAM" id="SSF52218">
    <property type="entry name" value="Flavoproteins"/>
    <property type="match status" value="1"/>
</dbReference>
<keyword evidence="6" id="KW-1185">Reference proteome</keyword>
<evidence type="ECO:0000259" key="4">
    <source>
        <dbReference type="Pfam" id="PF03358"/>
    </source>
</evidence>
<dbReference type="EC" id="1.5.1.38" evidence="5"/>
<dbReference type="Gene3D" id="3.40.50.360">
    <property type="match status" value="1"/>
</dbReference>
<keyword evidence="1" id="KW-0285">Flavoprotein</keyword>